<name>A0A2P2CKN8_9ZZZZ</name>
<proteinExistence type="predicted"/>
<feature type="region of interest" description="Disordered" evidence="1">
    <location>
        <begin position="268"/>
        <end position="293"/>
    </location>
</feature>
<gene>
    <name evidence="3" type="ORF">NOCA180171</name>
</gene>
<evidence type="ECO:0000313" key="3">
    <source>
        <dbReference type="EMBL" id="CUR62527.1"/>
    </source>
</evidence>
<dbReference type="Gene3D" id="2.120.10.30">
    <property type="entry name" value="TolB, C-terminal domain"/>
    <property type="match status" value="1"/>
</dbReference>
<dbReference type="SUPFAM" id="SSF82171">
    <property type="entry name" value="DPP6 N-terminal domain-like"/>
    <property type="match status" value="1"/>
</dbReference>
<evidence type="ECO:0000256" key="2">
    <source>
        <dbReference type="SAM" id="Phobius"/>
    </source>
</evidence>
<evidence type="ECO:0000256" key="1">
    <source>
        <dbReference type="SAM" id="MobiDB-lite"/>
    </source>
</evidence>
<sequence length="448" mass="47019">MTTHPDQDLRTTLHRIADTTDPLPVADDLWRRGQRARRRGQVLAVAAVLAVLASVGGVATLVSTDREVRTASTEVVEGGAIPSRIEDPVGLSASDDLAVGAASVAFVGMSTDVTVVTAADGRYHALTLPEAPLRGPVRLSPDGRHLAYAYRVESAEGQVEAGTALVDLVSGEVRRIPAVSGRGFPVAVSSIGWSADSSYVAWSGLGLRVWTDAEIRSEAGGGMLGVIEVASGSQSTQASAEGMASADGDAVGTLVTLDGVWSFFSQSSGTTKVPLADDLPSTDPGDTASTSPTGELTAIAMRSDTRAALFVTEEGEVLRRALDRELYPYGAQVTPLGWTADSLLLARVDGPAGSYVEGPHLALLTSPDRPTSQWTYRIVVRDVPDVADLSIAVDLVPDLDGTSSQQLTHDFGDTIDDPRDISWLIGLGVAAAVALLLGLRWLWRRFLG</sequence>
<feature type="transmembrane region" description="Helical" evidence="2">
    <location>
        <begin position="421"/>
        <end position="443"/>
    </location>
</feature>
<protein>
    <submittedName>
        <fullName evidence="3">Uncharacterized protein</fullName>
    </submittedName>
</protein>
<accession>A0A2P2CKN8</accession>
<feature type="transmembrane region" description="Helical" evidence="2">
    <location>
        <begin position="42"/>
        <end position="62"/>
    </location>
</feature>
<keyword evidence="2" id="KW-0812">Transmembrane</keyword>
<reference evidence="3" key="1">
    <citation type="submission" date="2015-08" db="EMBL/GenBank/DDBJ databases">
        <authorList>
            <person name="Babu N.S."/>
            <person name="Beckwith C.J."/>
            <person name="Beseler K.G."/>
            <person name="Brison A."/>
            <person name="Carone J.V."/>
            <person name="Caskin T.P."/>
            <person name="Diamond M."/>
            <person name="Durham M.E."/>
            <person name="Foxe J.M."/>
            <person name="Go M."/>
            <person name="Henderson B.A."/>
            <person name="Jones I.B."/>
            <person name="McGettigan J.A."/>
            <person name="Micheletti S.J."/>
            <person name="Nasrallah M.E."/>
            <person name="Ortiz D."/>
            <person name="Piller C.R."/>
            <person name="Privatt S.R."/>
            <person name="Schneider S.L."/>
            <person name="Sharp S."/>
            <person name="Smith T.C."/>
            <person name="Stanton J.D."/>
            <person name="Ullery H.E."/>
            <person name="Wilson R.J."/>
            <person name="Serrano M.G."/>
            <person name="Buck G."/>
            <person name="Lee V."/>
            <person name="Wang Y."/>
            <person name="Carvalho R."/>
            <person name="Voegtly L."/>
            <person name="Shi R."/>
            <person name="Duckworth R."/>
            <person name="Johnson A."/>
            <person name="Loviza R."/>
            <person name="Walstead R."/>
            <person name="Shah Z."/>
            <person name="Kiflezghi M."/>
            <person name="Wade K."/>
            <person name="Ball S.L."/>
            <person name="Bradley K.W."/>
            <person name="Asai D.J."/>
            <person name="Bowman C.A."/>
            <person name="Russell D.A."/>
            <person name="Pope W.H."/>
            <person name="Jacobs-Sera D."/>
            <person name="Hendrix R.W."/>
            <person name="Hatfull G.F."/>
        </authorList>
    </citation>
    <scope>NUCLEOTIDE SEQUENCE</scope>
</reference>
<dbReference type="EMBL" id="CZKB01000028">
    <property type="protein sequence ID" value="CUR62527.1"/>
    <property type="molecule type" value="Genomic_DNA"/>
</dbReference>
<dbReference type="InterPro" id="IPR011042">
    <property type="entry name" value="6-blade_b-propeller_TolB-like"/>
</dbReference>
<keyword evidence="2" id="KW-0472">Membrane</keyword>
<organism evidence="3">
    <name type="scientific">metagenome</name>
    <dbReference type="NCBI Taxonomy" id="256318"/>
    <lineage>
        <taxon>unclassified sequences</taxon>
        <taxon>metagenomes</taxon>
    </lineage>
</organism>
<dbReference type="AlphaFoldDB" id="A0A2P2CKN8"/>
<keyword evidence="2" id="KW-1133">Transmembrane helix</keyword>